<gene>
    <name evidence="5" type="primary">hrcA</name>
    <name evidence="7" type="ORF">DD236_06220</name>
</gene>
<evidence type="ECO:0000256" key="3">
    <source>
        <dbReference type="ARBA" id="ARBA00023016"/>
    </source>
</evidence>
<dbReference type="Gene3D" id="1.10.10.10">
    <property type="entry name" value="Winged helix-like DNA-binding domain superfamily/Winged helix DNA-binding domain"/>
    <property type="match status" value="1"/>
</dbReference>
<organism evidence="7 8">
    <name type="scientific">Ancrocorticia populi</name>
    <dbReference type="NCBI Taxonomy" id="2175228"/>
    <lineage>
        <taxon>Bacteria</taxon>
        <taxon>Bacillati</taxon>
        <taxon>Actinomycetota</taxon>
        <taxon>Actinomycetes</taxon>
        <taxon>Actinomycetales</taxon>
        <taxon>Actinomycetaceae</taxon>
        <taxon>Ancrocorticia</taxon>
    </lineage>
</organism>
<comment type="caution">
    <text evidence="7">The sequence shown here is derived from an EMBL/GenBank/DDBJ whole genome shotgun (WGS) entry which is preliminary data.</text>
</comment>
<comment type="function">
    <text evidence="5">Negative regulator of class I heat shock genes (grpE-dnaK-dnaJ and groELS operons). Prevents heat-shock induction of these operons.</text>
</comment>
<dbReference type="SUPFAM" id="SSF46785">
    <property type="entry name" value="Winged helix' DNA-binding domain"/>
    <property type="match status" value="1"/>
</dbReference>
<dbReference type="NCBIfam" id="TIGR00331">
    <property type="entry name" value="hrcA"/>
    <property type="match status" value="1"/>
</dbReference>
<evidence type="ECO:0000256" key="5">
    <source>
        <dbReference type="HAMAP-Rule" id="MF_00081"/>
    </source>
</evidence>
<keyword evidence="4 5" id="KW-0804">Transcription</keyword>
<dbReference type="InterPro" id="IPR029016">
    <property type="entry name" value="GAF-like_dom_sf"/>
</dbReference>
<protein>
    <recommendedName>
        <fullName evidence="5">Heat-inducible transcription repressor HrcA</fullName>
    </recommendedName>
</protein>
<reference evidence="8" key="1">
    <citation type="submission" date="2018-05" db="EMBL/GenBank/DDBJ databases">
        <authorList>
            <person name="Li Y."/>
        </authorList>
    </citation>
    <scope>NUCLEOTIDE SEQUENCE [LARGE SCALE GENOMIC DNA]</scope>
    <source>
        <strain evidence="8">sk1b4</strain>
    </source>
</reference>
<dbReference type="GO" id="GO:0003677">
    <property type="term" value="F:DNA binding"/>
    <property type="evidence" value="ECO:0007669"/>
    <property type="project" value="InterPro"/>
</dbReference>
<evidence type="ECO:0000313" key="7">
    <source>
        <dbReference type="EMBL" id="PWF26453.1"/>
    </source>
</evidence>
<sequence length="335" mass="36261">MGSEERRTRVLEAIVRDYVSHREPVGSRALVEKYRLGVSPATVRNDMSVLEDEGLIAQPHTSAGRIPTDLGYRTFVNSLQIIEPLSPSERRAMERLMDGAVDLDDVIARAVRLLAGITHQAAVVQYPSLNKVSLRHLELIGVGDLHALLVIITEAGRVEQRTLVFPEPVAAATLEDLARTLNNEWAGKSLDSLGSSMPEHLAPPVEEIAQAVSAVVESALRAEGEERIMLAGTANLSRHHLDFARSISPVLEALEEQVVLLKLLGAMQDGMSISIGEENQSDGLSEASVISSTYDVDDRSVARVGIIGPTRMDYPGSIAAVQAVARYLSEILSAH</sequence>
<dbReference type="InterPro" id="IPR023120">
    <property type="entry name" value="WHTH_transcript_rep_HrcA_IDD"/>
</dbReference>
<comment type="similarity">
    <text evidence="5">Belongs to the HrcA family.</text>
</comment>
<dbReference type="Gene3D" id="3.30.450.40">
    <property type="match status" value="1"/>
</dbReference>
<dbReference type="PIRSF" id="PIRSF005485">
    <property type="entry name" value="HrcA"/>
    <property type="match status" value="1"/>
</dbReference>
<dbReference type="InterPro" id="IPR036388">
    <property type="entry name" value="WH-like_DNA-bd_sf"/>
</dbReference>
<keyword evidence="1 5" id="KW-0678">Repressor</keyword>
<dbReference type="Proteomes" id="UP000245283">
    <property type="component" value="Unassembled WGS sequence"/>
</dbReference>
<keyword evidence="8" id="KW-1185">Reference proteome</keyword>
<dbReference type="PANTHER" id="PTHR34824:SF1">
    <property type="entry name" value="HEAT-INDUCIBLE TRANSCRIPTION REPRESSOR HRCA"/>
    <property type="match status" value="1"/>
</dbReference>
<proteinExistence type="inferred from homology"/>
<keyword evidence="3 5" id="KW-0346">Stress response</keyword>
<accession>A0A2V1KAF3</accession>
<evidence type="ECO:0000313" key="8">
    <source>
        <dbReference type="Proteomes" id="UP000245283"/>
    </source>
</evidence>
<dbReference type="Pfam" id="PF01628">
    <property type="entry name" value="HrcA"/>
    <property type="match status" value="1"/>
</dbReference>
<dbReference type="Gene3D" id="3.30.390.60">
    <property type="entry name" value="Heat-inducible transcription repressor hrca homolog, domain 3"/>
    <property type="match status" value="1"/>
</dbReference>
<feature type="domain" description="Heat-inducible transcription repressor HrcA C-terminal" evidence="6">
    <location>
        <begin position="104"/>
        <end position="318"/>
    </location>
</feature>
<dbReference type="HAMAP" id="MF_00081">
    <property type="entry name" value="HrcA"/>
    <property type="match status" value="1"/>
</dbReference>
<dbReference type="EMBL" id="QETB01000003">
    <property type="protein sequence ID" value="PWF26453.1"/>
    <property type="molecule type" value="Genomic_DNA"/>
</dbReference>
<name>A0A2V1KAF3_9ACTO</name>
<dbReference type="InterPro" id="IPR036390">
    <property type="entry name" value="WH_DNA-bd_sf"/>
</dbReference>
<dbReference type="AlphaFoldDB" id="A0A2V1KAF3"/>
<evidence type="ECO:0000256" key="4">
    <source>
        <dbReference type="ARBA" id="ARBA00023163"/>
    </source>
</evidence>
<dbReference type="OrthoDB" id="9783139at2"/>
<dbReference type="SUPFAM" id="SSF55781">
    <property type="entry name" value="GAF domain-like"/>
    <property type="match status" value="1"/>
</dbReference>
<dbReference type="RefSeq" id="WP_109093526.1">
    <property type="nucleotide sequence ID" value="NZ_CAMELQ010000023.1"/>
</dbReference>
<dbReference type="PANTHER" id="PTHR34824">
    <property type="entry name" value="HEAT-INDUCIBLE TRANSCRIPTION REPRESSOR HRCA"/>
    <property type="match status" value="1"/>
</dbReference>
<evidence type="ECO:0000259" key="6">
    <source>
        <dbReference type="Pfam" id="PF01628"/>
    </source>
</evidence>
<dbReference type="InterPro" id="IPR002571">
    <property type="entry name" value="HrcA"/>
</dbReference>
<dbReference type="InterPro" id="IPR021153">
    <property type="entry name" value="HrcA_C"/>
</dbReference>
<evidence type="ECO:0000256" key="1">
    <source>
        <dbReference type="ARBA" id="ARBA00022491"/>
    </source>
</evidence>
<dbReference type="GO" id="GO:0045892">
    <property type="term" value="P:negative regulation of DNA-templated transcription"/>
    <property type="evidence" value="ECO:0007669"/>
    <property type="project" value="UniProtKB-UniRule"/>
</dbReference>
<keyword evidence="2 5" id="KW-0805">Transcription regulation</keyword>
<evidence type="ECO:0000256" key="2">
    <source>
        <dbReference type="ARBA" id="ARBA00023015"/>
    </source>
</evidence>